<reference evidence="1 2" key="1">
    <citation type="submission" date="2020-04" db="EMBL/GenBank/DDBJ databases">
        <title>Pseudoalteromonas caenipelagi sp. nov., isolated from a tidal flat.</title>
        <authorList>
            <person name="Park S."/>
            <person name="Yoon J.-H."/>
        </authorList>
    </citation>
    <scope>NUCLEOTIDE SEQUENCE [LARGE SCALE GENOMIC DNA]</scope>
    <source>
        <strain evidence="1 2">JBTF-M23</strain>
    </source>
</reference>
<dbReference type="EMBL" id="JABBPG010000001">
    <property type="protein sequence ID" value="NOU49309.1"/>
    <property type="molecule type" value="Genomic_DNA"/>
</dbReference>
<organism evidence="1 2">
    <name type="scientific">Pseudoalteromonas caenipelagi</name>
    <dbReference type="NCBI Taxonomy" id="2726988"/>
    <lineage>
        <taxon>Bacteria</taxon>
        <taxon>Pseudomonadati</taxon>
        <taxon>Pseudomonadota</taxon>
        <taxon>Gammaproteobacteria</taxon>
        <taxon>Alteromonadales</taxon>
        <taxon>Pseudoalteromonadaceae</taxon>
        <taxon>Pseudoalteromonas</taxon>
    </lineage>
</organism>
<dbReference type="AlphaFoldDB" id="A0A849V6Z9"/>
<evidence type="ECO:0000313" key="1">
    <source>
        <dbReference type="EMBL" id="NOU49309.1"/>
    </source>
</evidence>
<proteinExistence type="predicted"/>
<dbReference type="RefSeq" id="WP_171624397.1">
    <property type="nucleotide sequence ID" value="NZ_JABBPG010000001.1"/>
</dbReference>
<name>A0A849V6Z9_9GAMM</name>
<comment type="caution">
    <text evidence="1">The sequence shown here is derived from an EMBL/GenBank/DDBJ whole genome shotgun (WGS) entry which is preliminary data.</text>
</comment>
<protein>
    <submittedName>
        <fullName evidence="1">Uncharacterized protein</fullName>
    </submittedName>
</protein>
<dbReference type="Proteomes" id="UP000586305">
    <property type="component" value="Unassembled WGS sequence"/>
</dbReference>
<gene>
    <name evidence="1" type="ORF">HG263_01920</name>
</gene>
<keyword evidence="2" id="KW-1185">Reference proteome</keyword>
<accession>A0A849V6Z9</accession>
<evidence type="ECO:0000313" key="2">
    <source>
        <dbReference type="Proteomes" id="UP000586305"/>
    </source>
</evidence>
<sequence>MIARTPTEANMKGSSALSTLISNRRVKELAQAIKIKNTVWTITAPEIPTTSLTLKKSNKQRVYENTFSLCSLNAYNAKKSK</sequence>